<proteinExistence type="predicted"/>
<protein>
    <submittedName>
        <fullName evidence="1">Leu operon leader peptide</fullName>
    </submittedName>
</protein>
<evidence type="ECO:0000313" key="2">
    <source>
        <dbReference type="Proteomes" id="UP000697927"/>
    </source>
</evidence>
<name>A0ABX0VPA4_9ENTR</name>
<keyword evidence="2" id="KW-1185">Reference proteome</keyword>
<dbReference type="EMBL" id="SOYS01000004">
    <property type="protein sequence ID" value="NIY48056.1"/>
    <property type="molecule type" value="Genomic_DNA"/>
</dbReference>
<accession>A0ABX0VPA4</accession>
<dbReference type="Proteomes" id="UP000697927">
    <property type="component" value="Unassembled WGS sequence"/>
</dbReference>
<reference evidence="1 2" key="1">
    <citation type="journal article" date="2020" name="Microorganisms">
        <title>Polyphasic Characterisation of Cedecea colo sp. nov., a New Enteric Bacterium Isolated from the Koala Hindgut.</title>
        <authorList>
            <person name="Boath J.M."/>
            <person name="Dakhal S."/>
            <person name="Van T.T.H."/>
            <person name="Moore R.J."/>
            <person name="Dekiwadia C."/>
            <person name="Macreadie I.G."/>
        </authorList>
    </citation>
    <scope>NUCLEOTIDE SEQUENCE [LARGE SCALE GENOMIC DNA]</scope>
    <source>
        <strain evidence="1 2">ZA</strain>
    </source>
</reference>
<organism evidence="1 2">
    <name type="scientific">Cedecea colo</name>
    <dbReference type="NCBI Taxonomy" id="2552946"/>
    <lineage>
        <taxon>Bacteria</taxon>
        <taxon>Pseudomonadati</taxon>
        <taxon>Pseudomonadota</taxon>
        <taxon>Gammaproteobacteria</taxon>
        <taxon>Enterobacterales</taxon>
        <taxon>Enterobacteriaceae</taxon>
        <taxon>Cedecea</taxon>
    </lineage>
</organism>
<gene>
    <name evidence="1" type="primary">leuL</name>
    <name evidence="1" type="ORF">E2L00_11075</name>
</gene>
<evidence type="ECO:0000313" key="1">
    <source>
        <dbReference type="EMBL" id="NIY48056.1"/>
    </source>
</evidence>
<sequence length="27" mass="3250">MIRIHRLLVLLLNAFYLRGRLVGDIKR</sequence>
<comment type="caution">
    <text evidence="1">The sequence shown here is derived from an EMBL/GenBank/DDBJ whole genome shotgun (WGS) entry which is preliminary data.</text>
</comment>